<accession>A0A7D9L0B7</accession>
<keyword evidence="2" id="KW-1185">Reference proteome</keyword>
<dbReference type="Proteomes" id="UP001152795">
    <property type="component" value="Unassembled WGS sequence"/>
</dbReference>
<dbReference type="PANTHER" id="PTHR35385:SF2">
    <property type="entry name" value="PROTEIN B, PUTATIVE-RELATED"/>
    <property type="match status" value="1"/>
</dbReference>
<reference evidence="1" key="1">
    <citation type="submission" date="2020-04" db="EMBL/GenBank/DDBJ databases">
        <authorList>
            <person name="Alioto T."/>
            <person name="Alioto T."/>
            <person name="Gomez Garrido J."/>
        </authorList>
    </citation>
    <scope>NUCLEOTIDE SEQUENCE</scope>
    <source>
        <strain evidence="1">A484AB</strain>
    </source>
</reference>
<proteinExistence type="predicted"/>
<dbReference type="PANTHER" id="PTHR35385">
    <property type="entry name" value="PROTEIN B, PUTATIVE-RELATED-RELATED"/>
    <property type="match status" value="1"/>
</dbReference>
<comment type="caution">
    <text evidence="1">The sequence shown here is derived from an EMBL/GenBank/DDBJ whole genome shotgun (WGS) entry which is preliminary data.</text>
</comment>
<feature type="non-terminal residue" evidence="1">
    <location>
        <position position="1"/>
    </location>
</feature>
<dbReference type="OrthoDB" id="5975592at2759"/>
<evidence type="ECO:0000313" key="2">
    <source>
        <dbReference type="Proteomes" id="UP001152795"/>
    </source>
</evidence>
<dbReference type="EMBL" id="CACRXK020012226">
    <property type="protein sequence ID" value="CAB4022923.1"/>
    <property type="molecule type" value="Genomic_DNA"/>
</dbReference>
<gene>
    <name evidence="1" type="ORF">PACLA_8A014589</name>
</gene>
<protein>
    <submittedName>
        <fullName evidence="1">Uncharacterized protein</fullName>
    </submittedName>
</protein>
<name>A0A7D9L0B7_PARCT</name>
<organism evidence="1 2">
    <name type="scientific">Paramuricea clavata</name>
    <name type="common">Red gorgonian</name>
    <name type="synonym">Violescent sea-whip</name>
    <dbReference type="NCBI Taxonomy" id="317549"/>
    <lineage>
        <taxon>Eukaryota</taxon>
        <taxon>Metazoa</taxon>
        <taxon>Cnidaria</taxon>
        <taxon>Anthozoa</taxon>
        <taxon>Octocorallia</taxon>
        <taxon>Malacalcyonacea</taxon>
        <taxon>Plexauridae</taxon>
        <taxon>Paramuricea</taxon>
    </lineage>
</organism>
<dbReference type="AlphaFoldDB" id="A0A7D9L0B7"/>
<dbReference type="Pfam" id="PF10551">
    <property type="entry name" value="MULE"/>
    <property type="match status" value="1"/>
</dbReference>
<sequence length="596" mass="69137">MADMLAGFDELINSAISECDIDSQSIPLLNVEKERIEANLLEKLPEDYCYKFNLSVINEQKSSFQTEDITTENVHPWLIEFQTINSITLKVKTKKKPTTGYLIQTYYRCQHNTRRWSPNKDPQRKLQTNPAARVKNTNCPFQLIIKINTNGICFVDIEWAHNHNTVNLEASNFKNISSCTIEKVRKLYEDGNTPSMARQIFLKNLKKSCNDEITYHVMKADRSVTPRRRDFNYLYSQYTKDEFGGKNGEMFQRLEEKMEEYQQNNPDASLKYQVYCGDEMPLIISVVTPLMKRVHKEVPQCGELVFVDATSNTDEHNLKVFLLCTHNVSGALPCGLVITSDEKESTVKQAFQMLSDCLPEYAFNGRGPTTGPEVILTDNCLEERNALKSVWPTATLLLCIFHVLQQVWRWIVEKDHLVNQHDRPEVFSLFKKALYATTEESFDDCYEDLLSDDACSKYPNLLQYYRNLYVIKKDFALCFRSSMRVRGNQTNNFVEAQFLVLKDILLRRVKEYNVVGLFDKLTADLENHFKDKLLSIADGSFDGYFRRRFLGKNKRKVDGGQGFKIPTQQEQKTYLEKVITYEHNVFEVPSLSEEDK</sequence>
<dbReference type="InterPro" id="IPR018289">
    <property type="entry name" value="MULE_transposase_dom"/>
</dbReference>
<evidence type="ECO:0000313" key="1">
    <source>
        <dbReference type="EMBL" id="CAB4022923.1"/>
    </source>
</evidence>